<evidence type="ECO:0000313" key="4">
    <source>
        <dbReference type="Proteomes" id="UP000011626"/>
    </source>
</evidence>
<feature type="compositionally biased region" description="Basic and acidic residues" evidence="1">
    <location>
        <begin position="386"/>
        <end position="404"/>
    </location>
</feature>
<dbReference type="Proteomes" id="UP000011626">
    <property type="component" value="Unassembled WGS sequence"/>
</dbReference>
<dbReference type="SUPFAM" id="SSF49299">
    <property type="entry name" value="PKD domain"/>
    <property type="match status" value="1"/>
</dbReference>
<feature type="region of interest" description="Disordered" evidence="1">
    <location>
        <begin position="203"/>
        <end position="270"/>
    </location>
</feature>
<dbReference type="EMBL" id="AOIU01000024">
    <property type="protein sequence ID" value="ELZ25567.1"/>
    <property type="molecule type" value="Genomic_DNA"/>
</dbReference>
<dbReference type="AlphaFoldDB" id="M0CT48"/>
<dbReference type="SMART" id="SM00089">
    <property type="entry name" value="PKD"/>
    <property type="match status" value="2"/>
</dbReference>
<evidence type="ECO:0000313" key="3">
    <source>
        <dbReference type="EMBL" id="ELZ25567.1"/>
    </source>
</evidence>
<proteinExistence type="predicted"/>
<accession>M0CT48</accession>
<feature type="compositionally biased region" description="Polar residues" evidence="1">
    <location>
        <begin position="368"/>
        <end position="385"/>
    </location>
</feature>
<feature type="compositionally biased region" description="Gly residues" evidence="1">
    <location>
        <begin position="354"/>
        <end position="367"/>
    </location>
</feature>
<gene>
    <name evidence="3" type="ORF">C475_10203</name>
</gene>
<dbReference type="STRING" id="797114.C475_10203"/>
<evidence type="ECO:0000259" key="2">
    <source>
        <dbReference type="SMART" id="SM00089"/>
    </source>
</evidence>
<dbReference type="Gene3D" id="2.60.40.10">
    <property type="entry name" value="Immunoglobulins"/>
    <property type="match status" value="2"/>
</dbReference>
<protein>
    <recommendedName>
        <fullName evidence="2">PKD/Chitinase domain-containing protein</fullName>
    </recommendedName>
</protein>
<feature type="domain" description="PKD/Chitinase" evidence="2">
    <location>
        <begin position="125"/>
        <end position="216"/>
    </location>
</feature>
<evidence type="ECO:0000256" key="1">
    <source>
        <dbReference type="SAM" id="MobiDB-lite"/>
    </source>
</evidence>
<dbReference type="CDD" id="cd00146">
    <property type="entry name" value="PKD"/>
    <property type="match status" value="1"/>
</dbReference>
<dbReference type="InterPro" id="IPR035986">
    <property type="entry name" value="PKD_dom_sf"/>
</dbReference>
<feature type="compositionally biased region" description="Polar residues" evidence="1">
    <location>
        <begin position="405"/>
        <end position="423"/>
    </location>
</feature>
<feature type="compositionally biased region" description="Polar residues" evidence="1">
    <location>
        <begin position="208"/>
        <end position="217"/>
    </location>
</feature>
<feature type="compositionally biased region" description="Basic and acidic residues" evidence="1">
    <location>
        <begin position="261"/>
        <end position="270"/>
    </location>
</feature>
<feature type="compositionally biased region" description="Low complexity" evidence="1">
    <location>
        <begin position="236"/>
        <end position="254"/>
    </location>
</feature>
<reference evidence="3 4" key="1">
    <citation type="journal article" date="2014" name="PLoS Genet.">
        <title>Phylogenetically driven sequencing of extremely halophilic archaea reveals strategies for static and dynamic osmo-response.</title>
        <authorList>
            <person name="Becker E.A."/>
            <person name="Seitzer P.M."/>
            <person name="Tritt A."/>
            <person name="Larsen D."/>
            <person name="Krusor M."/>
            <person name="Yao A.I."/>
            <person name="Wu D."/>
            <person name="Madern D."/>
            <person name="Eisen J.A."/>
            <person name="Darling A.E."/>
            <person name="Facciotti M.T."/>
        </authorList>
    </citation>
    <scope>NUCLEOTIDE SEQUENCE [LARGE SCALE GENOMIC DNA]</scope>
    <source>
        <strain evidence="3 4">2-9-1</strain>
    </source>
</reference>
<organism evidence="3 4">
    <name type="scientific">Halosimplex carlsbadense 2-9-1</name>
    <dbReference type="NCBI Taxonomy" id="797114"/>
    <lineage>
        <taxon>Archaea</taxon>
        <taxon>Methanobacteriati</taxon>
        <taxon>Methanobacteriota</taxon>
        <taxon>Stenosarchaea group</taxon>
        <taxon>Halobacteria</taxon>
        <taxon>Halobacteriales</taxon>
        <taxon>Haloarculaceae</taxon>
        <taxon>Halosimplex</taxon>
    </lineage>
</organism>
<dbReference type="InterPro" id="IPR022409">
    <property type="entry name" value="PKD/Chitinase_dom"/>
</dbReference>
<comment type="caution">
    <text evidence="3">The sequence shown here is derived from an EMBL/GenBank/DDBJ whole genome shotgun (WGS) entry which is preliminary data.</text>
</comment>
<dbReference type="InterPro" id="IPR013783">
    <property type="entry name" value="Ig-like_fold"/>
</dbReference>
<sequence length="435" mass="44880">MSAVLMVSATLAGVPIANAVGAGGPDDGGNESPLADAGLDRNVSANVTVFLDATGSRDPDGEVDEYDWLVERPGGGYTIPSCPTCGRTRFVPRETGTYNATVTVTDEDGATSTDTLRINVEPSNGPTVTISGPDSVVEGQVSAYSASVSAGANDLAAVVWRADGRRLNRTTLTGETASVDRLHAFRSDGTVTLSATAVDRLGRERTATQRVTVTEPDTSGGGSVGGGSVGVGSGIGTSSADSESSNGSVGSDSGTACSRYTRNDDRYCDNDRMTLDSDGIVVSDADNDGSTEWAGVELDEEFAQSHDGVSFDSVDGVAKFDSQEAYKEALGVESVNINPDAEVNIKQNREDQGDGTGGNEFGSGDGTGSKNTKNTTDGSNSNTESENSRDIPERVMDRIQDERGGSSSTDQNETNTGDSNTRTGRVPPGQNNGGF</sequence>
<feature type="compositionally biased region" description="Gly residues" evidence="1">
    <location>
        <begin position="219"/>
        <end position="235"/>
    </location>
</feature>
<feature type="region of interest" description="Disordered" evidence="1">
    <location>
        <begin position="347"/>
        <end position="435"/>
    </location>
</feature>
<keyword evidence="4" id="KW-1185">Reference proteome</keyword>
<dbReference type="Pfam" id="PF22352">
    <property type="entry name" value="K319L-like_PKD"/>
    <property type="match status" value="1"/>
</dbReference>
<feature type="domain" description="PKD/Chitinase" evidence="2">
    <location>
        <begin position="34"/>
        <end position="123"/>
    </location>
</feature>
<name>M0CT48_9EURY</name>
<dbReference type="eggNOG" id="arCOG07781">
    <property type="taxonomic scope" value="Archaea"/>
</dbReference>